<feature type="region of interest" description="Disordered" evidence="1">
    <location>
        <begin position="138"/>
        <end position="173"/>
    </location>
</feature>
<proteinExistence type="predicted"/>
<accession>A0A078BAT5</accession>
<reference evidence="2 3" key="1">
    <citation type="submission" date="2014-06" db="EMBL/GenBank/DDBJ databases">
        <authorList>
            <person name="Swart Estienne"/>
        </authorList>
    </citation>
    <scope>NUCLEOTIDE SEQUENCE [LARGE SCALE GENOMIC DNA]</scope>
    <source>
        <strain evidence="2 3">130c</strain>
    </source>
</reference>
<sequence length="173" mass="19219">MGNCCVQEKPVQDLRDSNTQSTNTSTQKNQSKKSANNPIKQNRENRVSFGQAAKENTQKILESNGQKNSSLDQAVNLGTHHRESIDQFNNGKFTFEPNSKLNINHNDNQIGDQAVSFGLAGVMNNKLGGADSHYSYKNQSRSVVSSQLNKMQNQQSGSTVIPEKDLELEDEEF</sequence>
<organism evidence="2 3">
    <name type="scientific">Stylonychia lemnae</name>
    <name type="common">Ciliate</name>
    <dbReference type="NCBI Taxonomy" id="5949"/>
    <lineage>
        <taxon>Eukaryota</taxon>
        <taxon>Sar</taxon>
        <taxon>Alveolata</taxon>
        <taxon>Ciliophora</taxon>
        <taxon>Intramacronucleata</taxon>
        <taxon>Spirotrichea</taxon>
        <taxon>Stichotrichia</taxon>
        <taxon>Sporadotrichida</taxon>
        <taxon>Oxytrichidae</taxon>
        <taxon>Stylonychinae</taxon>
        <taxon>Stylonychia</taxon>
    </lineage>
</organism>
<feature type="region of interest" description="Disordered" evidence="1">
    <location>
        <begin position="1"/>
        <end position="83"/>
    </location>
</feature>
<protein>
    <submittedName>
        <fullName evidence="2">Uncharacterized protein</fullName>
    </submittedName>
</protein>
<dbReference type="EMBL" id="CCKQ01019471">
    <property type="protein sequence ID" value="CDW91484.1"/>
    <property type="molecule type" value="Genomic_DNA"/>
</dbReference>
<gene>
    <name evidence="2" type="primary">Contig5432.g5806</name>
    <name evidence="2" type="ORF">STYLEM_20639</name>
</gene>
<dbReference type="AlphaFoldDB" id="A0A078BAT5"/>
<feature type="compositionally biased region" description="Polar residues" evidence="1">
    <location>
        <begin position="138"/>
        <end position="159"/>
    </location>
</feature>
<feature type="compositionally biased region" description="Polar residues" evidence="1">
    <location>
        <begin position="54"/>
        <end position="73"/>
    </location>
</feature>
<evidence type="ECO:0000256" key="1">
    <source>
        <dbReference type="SAM" id="MobiDB-lite"/>
    </source>
</evidence>
<name>A0A078BAT5_STYLE</name>
<dbReference type="InParanoid" id="A0A078BAT5"/>
<evidence type="ECO:0000313" key="2">
    <source>
        <dbReference type="EMBL" id="CDW91484.1"/>
    </source>
</evidence>
<keyword evidence="3" id="KW-1185">Reference proteome</keyword>
<evidence type="ECO:0000313" key="3">
    <source>
        <dbReference type="Proteomes" id="UP000039865"/>
    </source>
</evidence>
<feature type="compositionally biased region" description="Low complexity" evidence="1">
    <location>
        <begin position="17"/>
        <end position="34"/>
    </location>
</feature>
<dbReference type="Proteomes" id="UP000039865">
    <property type="component" value="Unassembled WGS sequence"/>
</dbReference>